<keyword evidence="12" id="KW-1185">Reference proteome</keyword>
<sequence>MEMLQVRLQGPRVPSTSLQAITGMKRAESASVSGPAEAPVLSQGLLLCLLLSTGGAWASKEPLRPLCRPINAILAAEKEGCPVCVAFNTTICAGYCSSMVRVLQTLPPLPQSVCNYHELRFTSVRLPGCRPGVDPIVSMPVALSCRCGLCRRSYSDCGSLKNEPLGCDYSTFQDSSSKDPPRNLTSPSQLLEPADPQLVPQ</sequence>
<proteinExistence type="inferred from homology"/>
<dbReference type="InterPro" id="IPR029034">
    <property type="entry name" value="Cystine-knot_cytokine"/>
</dbReference>
<keyword evidence="4 8" id="KW-0372">Hormone</keyword>
<dbReference type="InterPro" id="IPR001545">
    <property type="entry name" value="Gonadotropin_bsu"/>
</dbReference>
<dbReference type="SMART" id="SM00068">
    <property type="entry name" value="GHB"/>
    <property type="match status" value="1"/>
</dbReference>
<dbReference type="CDD" id="cd00069">
    <property type="entry name" value="GHB_like"/>
    <property type="match status" value="1"/>
</dbReference>
<comment type="similarity">
    <text evidence="2 8">Belongs to the glycoprotein hormones subunit beta family.</text>
</comment>
<dbReference type="PROSITE" id="PS00261">
    <property type="entry name" value="GLYCO_HORMONE_BETA_1"/>
    <property type="match status" value="1"/>
</dbReference>
<dbReference type="InterPro" id="IPR006208">
    <property type="entry name" value="Glyco_hormone_CN"/>
</dbReference>
<keyword evidence="6" id="KW-0325">Glycoprotein</keyword>
<accession>A0ABQ9TWM0</accession>
<evidence type="ECO:0000256" key="4">
    <source>
        <dbReference type="ARBA" id="ARBA00022702"/>
    </source>
</evidence>
<name>A0ABQ9TWM0_SAGOE</name>
<reference evidence="11 12" key="1">
    <citation type="submission" date="2023-05" db="EMBL/GenBank/DDBJ databases">
        <title>B98-5 Cell Line De Novo Hybrid Assembly: An Optical Mapping Approach.</title>
        <authorList>
            <person name="Kananen K."/>
            <person name="Auerbach J.A."/>
            <person name="Kautto E."/>
            <person name="Blachly J.S."/>
        </authorList>
    </citation>
    <scope>NUCLEOTIDE SEQUENCE [LARGE SCALE GENOMIC DNA]</scope>
    <source>
        <strain evidence="11">B95-8</strain>
        <tissue evidence="11">Cell line</tissue>
    </source>
</reference>
<dbReference type="SUPFAM" id="SSF57501">
    <property type="entry name" value="Cystine-knot cytokines"/>
    <property type="match status" value="1"/>
</dbReference>
<dbReference type="PROSITE" id="PS00689">
    <property type="entry name" value="GLYCO_HORMONE_BETA_2"/>
    <property type="match status" value="1"/>
</dbReference>
<evidence type="ECO:0000256" key="7">
    <source>
        <dbReference type="ARBA" id="ARBA00038688"/>
    </source>
</evidence>
<comment type="subcellular location">
    <subcellularLocation>
        <location evidence="1 8">Secreted</location>
    </subcellularLocation>
</comment>
<comment type="caution">
    <text evidence="11">The sequence shown here is derived from an EMBL/GenBank/DDBJ whole genome shotgun (WGS) entry which is preliminary data.</text>
</comment>
<dbReference type="Gene3D" id="2.10.90.10">
    <property type="entry name" value="Cystine-knot cytokines"/>
    <property type="match status" value="1"/>
</dbReference>
<feature type="domain" description="Glycoprotein hormone subunit beta" evidence="10">
    <location>
        <begin position="65"/>
        <end position="165"/>
    </location>
</feature>
<evidence type="ECO:0000313" key="11">
    <source>
        <dbReference type="EMBL" id="KAK2088885.1"/>
    </source>
</evidence>
<dbReference type="EMBL" id="JASSZA010000019">
    <property type="protein sequence ID" value="KAK2088885.1"/>
    <property type="molecule type" value="Genomic_DNA"/>
</dbReference>
<organism evidence="11 12">
    <name type="scientific">Saguinus oedipus</name>
    <name type="common">Cotton-top tamarin</name>
    <name type="synonym">Oedipomidas oedipus</name>
    <dbReference type="NCBI Taxonomy" id="9490"/>
    <lineage>
        <taxon>Eukaryota</taxon>
        <taxon>Metazoa</taxon>
        <taxon>Chordata</taxon>
        <taxon>Craniata</taxon>
        <taxon>Vertebrata</taxon>
        <taxon>Euteleostomi</taxon>
        <taxon>Mammalia</taxon>
        <taxon>Eutheria</taxon>
        <taxon>Euarchontoglires</taxon>
        <taxon>Primates</taxon>
        <taxon>Haplorrhini</taxon>
        <taxon>Platyrrhini</taxon>
        <taxon>Cebidae</taxon>
        <taxon>Callitrichinae</taxon>
        <taxon>Saguinus</taxon>
    </lineage>
</organism>
<evidence type="ECO:0000256" key="9">
    <source>
        <dbReference type="SAM" id="MobiDB-lite"/>
    </source>
</evidence>
<dbReference type="Pfam" id="PF00007">
    <property type="entry name" value="Cys_knot"/>
    <property type="match status" value="1"/>
</dbReference>
<feature type="region of interest" description="Disordered" evidence="9">
    <location>
        <begin position="172"/>
        <end position="201"/>
    </location>
</feature>
<dbReference type="Proteomes" id="UP001266305">
    <property type="component" value="Unassembled WGS sequence"/>
</dbReference>
<dbReference type="PANTHER" id="PTHR11515:SF11">
    <property type="entry name" value="LUTROPIN SUBUNIT BETA"/>
    <property type="match status" value="1"/>
</dbReference>
<evidence type="ECO:0000256" key="8">
    <source>
        <dbReference type="RuleBase" id="RU004069"/>
    </source>
</evidence>
<gene>
    <name evidence="11" type="ORF">P7K49_034792</name>
</gene>
<keyword evidence="3" id="KW-0964">Secreted</keyword>
<dbReference type="PANTHER" id="PTHR11515">
    <property type="entry name" value="GLYCOPROTEIN HORMONE BETA CHAIN"/>
    <property type="match status" value="1"/>
</dbReference>
<evidence type="ECO:0000256" key="2">
    <source>
        <dbReference type="ARBA" id="ARBA00006552"/>
    </source>
</evidence>
<comment type="subunit">
    <text evidence="7">Heterodimer of a common alpha chain and a unique beta chain which confers biological specificity to thyrotropin, lutropin, follitropin and gonadotropin.</text>
</comment>
<evidence type="ECO:0000256" key="1">
    <source>
        <dbReference type="ARBA" id="ARBA00004613"/>
    </source>
</evidence>
<evidence type="ECO:0000259" key="10">
    <source>
        <dbReference type="Pfam" id="PF00007"/>
    </source>
</evidence>
<evidence type="ECO:0000256" key="5">
    <source>
        <dbReference type="ARBA" id="ARBA00023157"/>
    </source>
</evidence>
<evidence type="ECO:0000313" key="12">
    <source>
        <dbReference type="Proteomes" id="UP001266305"/>
    </source>
</evidence>
<keyword evidence="5" id="KW-1015">Disulfide bond</keyword>
<dbReference type="InterPro" id="IPR018245">
    <property type="entry name" value="Gonadotropin_bsu_CS"/>
</dbReference>
<evidence type="ECO:0000256" key="3">
    <source>
        <dbReference type="ARBA" id="ARBA00022525"/>
    </source>
</evidence>
<evidence type="ECO:0000256" key="6">
    <source>
        <dbReference type="ARBA" id="ARBA00023180"/>
    </source>
</evidence>
<protein>
    <recommendedName>
        <fullName evidence="10">Glycoprotein hormone subunit beta domain-containing protein</fullName>
    </recommendedName>
</protein>